<feature type="region of interest" description="Disordered" evidence="1">
    <location>
        <begin position="414"/>
        <end position="434"/>
    </location>
</feature>
<comment type="caution">
    <text evidence="2">The sequence shown here is derived from an EMBL/GenBank/DDBJ whole genome shotgun (WGS) entry which is preliminary data.</text>
</comment>
<proteinExistence type="predicted"/>
<organism evidence="2 3">
    <name type="scientific">Porites lobata</name>
    <dbReference type="NCBI Taxonomy" id="104759"/>
    <lineage>
        <taxon>Eukaryota</taxon>
        <taxon>Metazoa</taxon>
        <taxon>Cnidaria</taxon>
        <taxon>Anthozoa</taxon>
        <taxon>Hexacorallia</taxon>
        <taxon>Scleractinia</taxon>
        <taxon>Fungiina</taxon>
        <taxon>Poritidae</taxon>
        <taxon>Porites</taxon>
    </lineage>
</organism>
<evidence type="ECO:0008006" key="4">
    <source>
        <dbReference type="Google" id="ProtNLM"/>
    </source>
</evidence>
<feature type="compositionally biased region" description="Basic and acidic residues" evidence="1">
    <location>
        <begin position="136"/>
        <end position="145"/>
    </location>
</feature>
<feature type="non-terminal residue" evidence="2">
    <location>
        <position position="434"/>
    </location>
</feature>
<feature type="compositionally biased region" description="Polar residues" evidence="1">
    <location>
        <begin position="319"/>
        <end position="328"/>
    </location>
</feature>
<feature type="region of interest" description="Disordered" evidence="1">
    <location>
        <begin position="287"/>
        <end position="345"/>
    </location>
</feature>
<dbReference type="EMBL" id="CALNXK010000032">
    <property type="protein sequence ID" value="CAH3118710.1"/>
    <property type="molecule type" value="Genomic_DNA"/>
</dbReference>
<accession>A0ABN8NQS6</accession>
<keyword evidence="3" id="KW-1185">Reference proteome</keyword>
<reference evidence="2 3" key="1">
    <citation type="submission" date="2022-05" db="EMBL/GenBank/DDBJ databases">
        <authorList>
            <consortium name="Genoscope - CEA"/>
            <person name="William W."/>
        </authorList>
    </citation>
    <scope>NUCLEOTIDE SEQUENCE [LARGE SCALE GENOMIC DNA]</scope>
</reference>
<evidence type="ECO:0000313" key="3">
    <source>
        <dbReference type="Proteomes" id="UP001159405"/>
    </source>
</evidence>
<feature type="compositionally biased region" description="Basic and acidic residues" evidence="1">
    <location>
        <begin position="117"/>
        <end position="128"/>
    </location>
</feature>
<protein>
    <recommendedName>
        <fullName evidence="4">BEN domain-containing protein</fullName>
    </recommendedName>
</protein>
<feature type="compositionally biased region" description="Basic and acidic residues" evidence="1">
    <location>
        <begin position="414"/>
        <end position="424"/>
    </location>
</feature>
<evidence type="ECO:0000256" key="1">
    <source>
        <dbReference type="SAM" id="MobiDB-lite"/>
    </source>
</evidence>
<sequence length="434" mass="48551">MSSFRSRLKVPRYGLFYFEIDKTLSILPSNKVKKVVQGDNTSEGSIVEVYFGKEVLTAEIIAVDDEKSNLDRLSINFLQDPRNKHRFPDDDDETSEEEQEIIKEGANKQNVLISKKPEENVQSEDKQCKTLSPGSERADSKSTHQDELARIAPSVSNELDLSPNLAAYENDFDFDDWEGSSDVVTVTDSQPSFATKSDIKRLEAKQELLLENQSQIMETLTGISNLLKEKAKKRGILRVNEPSSGTSSAKSVKIIERPVPILHSTPLSSSVEVSTFVESDMSDEYLQGQESISGGSLESEPAKSRSPVPVDFTIKQHISETSLGNTNPKNKKKEKAPLTAEEQKVRTENKACLKDLCDMVGTSYSKPELAESSYEGGKRKYNGREFEKKGLSPGRMKKILKSVSQKHPEAYARLKDTTELREAVNMKCRKSRKT</sequence>
<evidence type="ECO:0000313" key="2">
    <source>
        <dbReference type="EMBL" id="CAH3118710.1"/>
    </source>
</evidence>
<dbReference type="Proteomes" id="UP001159405">
    <property type="component" value="Unassembled WGS sequence"/>
</dbReference>
<gene>
    <name evidence="2" type="ORF">PLOB_00026844</name>
</gene>
<name>A0ABN8NQS6_9CNID</name>
<feature type="region of interest" description="Disordered" evidence="1">
    <location>
        <begin position="117"/>
        <end position="145"/>
    </location>
</feature>